<dbReference type="Pfam" id="PF14536">
    <property type="entry name" value="DUF4441"/>
    <property type="match status" value="1"/>
</dbReference>
<organism evidence="1 2">
    <name type="scientific">Tetrahymena thermophila (strain SB210)</name>
    <dbReference type="NCBI Taxonomy" id="312017"/>
    <lineage>
        <taxon>Eukaryota</taxon>
        <taxon>Sar</taxon>
        <taxon>Alveolata</taxon>
        <taxon>Ciliophora</taxon>
        <taxon>Intramacronucleata</taxon>
        <taxon>Oligohymenophorea</taxon>
        <taxon>Hymenostomatida</taxon>
        <taxon>Tetrahymenina</taxon>
        <taxon>Tetrahymenidae</taxon>
        <taxon>Tetrahymena</taxon>
    </lineage>
</organism>
<dbReference type="HOGENOM" id="CLU_104844_0_0_1"/>
<sequence length="210" mass="25043">MQFSDFEKDSNIKNVSEMLYEKNSYSLFNSGIRTENLYKSLSDKQISDLKTQYESDSYLFNKSEFQDEEYLQNNNLLEKFEDISKNNICKNVIKAFFAYLLDKNNDLLIEFVFKGSSQTNALKQAKNFIKSYNFNNSYLHKLIQHPRYGKAFEFFLTFEAEYWLKKSKVKQKEDHQIYINFLKLCCCDTDYSNHLIAYKKGKKTAFNKKE</sequence>
<reference evidence="2" key="1">
    <citation type="journal article" date="2006" name="PLoS Biol.">
        <title>Macronuclear genome sequence of the ciliate Tetrahymena thermophila, a model eukaryote.</title>
        <authorList>
            <person name="Eisen J.A."/>
            <person name="Coyne R.S."/>
            <person name="Wu M."/>
            <person name="Wu D."/>
            <person name="Thiagarajan M."/>
            <person name="Wortman J.R."/>
            <person name="Badger J.H."/>
            <person name="Ren Q."/>
            <person name="Amedeo P."/>
            <person name="Jones K.M."/>
            <person name="Tallon L.J."/>
            <person name="Delcher A.L."/>
            <person name="Salzberg S.L."/>
            <person name="Silva J.C."/>
            <person name="Haas B.J."/>
            <person name="Majoros W.H."/>
            <person name="Farzad M."/>
            <person name="Carlton J.M."/>
            <person name="Smith R.K. Jr."/>
            <person name="Garg J."/>
            <person name="Pearlman R.E."/>
            <person name="Karrer K.M."/>
            <person name="Sun L."/>
            <person name="Manning G."/>
            <person name="Elde N.C."/>
            <person name="Turkewitz A.P."/>
            <person name="Asai D.J."/>
            <person name="Wilkes D.E."/>
            <person name="Wang Y."/>
            <person name="Cai H."/>
            <person name="Collins K."/>
            <person name="Stewart B.A."/>
            <person name="Lee S.R."/>
            <person name="Wilamowska K."/>
            <person name="Weinberg Z."/>
            <person name="Ruzzo W.L."/>
            <person name="Wloga D."/>
            <person name="Gaertig J."/>
            <person name="Frankel J."/>
            <person name="Tsao C.-C."/>
            <person name="Gorovsky M.A."/>
            <person name="Keeling P.J."/>
            <person name="Waller R.F."/>
            <person name="Patron N.J."/>
            <person name="Cherry J.M."/>
            <person name="Stover N.A."/>
            <person name="Krieger C.J."/>
            <person name="del Toro C."/>
            <person name="Ryder H.F."/>
            <person name="Williamson S.C."/>
            <person name="Barbeau R.A."/>
            <person name="Hamilton E.P."/>
            <person name="Orias E."/>
        </authorList>
    </citation>
    <scope>NUCLEOTIDE SEQUENCE [LARGE SCALE GENOMIC DNA]</scope>
    <source>
        <strain evidence="2">SB210</strain>
    </source>
</reference>
<evidence type="ECO:0000313" key="1">
    <source>
        <dbReference type="EMBL" id="EAR99735.1"/>
    </source>
</evidence>
<dbReference type="GeneID" id="7827124"/>
<accession>Q23TH1</accession>
<keyword evidence="2" id="KW-1185">Reference proteome</keyword>
<proteinExistence type="predicted"/>
<evidence type="ECO:0000313" key="2">
    <source>
        <dbReference type="Proteomes" id="UP000009168"/>
    </source>
</evidence>
<protein>
    <submittedName>
        <fullName evidence="1">Uncharacterized protein</fullName>
    </submittedName>
</protein>
<dbReference type="RefSeq" id="XP_001019980.1">
    <property type="nucleotide sequence ID" value="XM_001019980.1"/>
</dbReference>
<dbReference type="AlphaFoldDB" id="Q23TH1"/>
<dbReference type="EMBL" id="GG662636">
    <property type="protein sequence ID" value="EAR99735.1"/>
    <property type="molecule type" value="Genomic_DNA"/>
</dbReference>
<dbReference type="InterPro" id="IPR028008">
    <property type="entry name" value="DUF4441"/>
</dbReference>
<gene>
    <name evidence="1" type="ORF">TTHERM_00666110</name>
</gene>
<name>Q23TH1_TETTS</name>
<dbReference type="Proteomes" id="UP000009168">
    <property type="component" value="Unassembled WGS sequence"/>
</dbReference>
<dbReference type="KEGG" id="tet:TTHERM_00666110"/>
<dbReference type="InParanoid" id="Q23TH1"/>